<evidence type="ECO:0000256" key="5">
    <source>
        <dbReference type="ARBA" id="ARBA00022692"/>
    </source>
</evidence>
<keyword evidence="6 8" id="KW-1133">Transmembrane helix</keyword>
<accession>A0A0G1U3T9</accession>
<feature type="transmembrane region" description="Helical" evidence="8">
    <location>
        <begin position="184"/>
        <end position="207"/>
    </location>
</feature>
<dbReference type="AlphaFoldDB" id="A0A0G1U3T9"/>
<feature type="transmembrane region" description="Helical" evidence="8">
    <location>
        <begin position="267"/>
        <end position="286"/>
    </location>
</feature>
<evidence type="ECO:0000256" key="4">
    <source>
        <dbReference type="ARBA" id="ARBA00022679"/>
    </source>
</evidence>
<dbReference type="GO" id="GO:0016763">
    <property type="term" value="F:pentosyltransferase activity"/>
    <property type="evidence" value="ECO:0007669"/>
    <property type="project" value="TreeGrafter"/>
</dbReference>
<dbReference type="InterPro" id="IPR050297">
    <property type="entry name" value="LipidA_mod_glycosyltrf_83"/>
</dbReference>
<evidence type="ECO:0000256" key="1">
    <source>
        <dbReference type="ARBA" id="ARBA00004651"/>
    </source>
</evidence>
<protein>
    <recommendedName>
        <fullName evidence="9">Glycosyltransferase RgtA/B/C/D-like domain-containing protein</fullName>
    </recommendedName>
</protein>
<dbReference type="EMBL" id="LCNT01000005">
    <property type="protein sequence ID" value="KKU61003.1"/>
    <property type="molecule type" value="Genomic_DNA"/>
</dbReference>
<evidence type="ECO:0000256" key="7">
    <source>
        <dbReference type="ARBA" id="ARBA00023136"/>
    </source>
</evidence>
<evidence type="ECO:0000256" key="6">
    <source>
        <dbReference type="ARBA" id="ARBA00022989"/>
    </source>
</evidence>
<keyword evidence="7 8" id="KW-0472">Membrane</keyword>
<dbReference type="PANTHER" id="PTHR33908:SF11">
    <property type="entry name" value="MEMBRANE PROTEIN"/>
    <property type="match status" value="1"/>
</dbReference>
<dbReference type="GO" id="GO:0005886">
    <property type="term" value="C:plasma membrane"/>
    <property type="evidence" value="ECO:0007669"/>
    <property type="project" value="UniProtKB-SubCell"/>
</dbReference>
<comment type="caution">
    <text evidence="10">The sequence shown here is derived from an EMBL/GenBank/DDBJ whole genome shotgun (WGS) entry which is preliminary data.</text>
</comment>
<feature type="transmembrane region" description="Helical" evidence="8">
    <location>
        <begin position="292"/>
        <end position="311"/>
    </location>
</feature>
<reference evidence="10 11" key="1">
    <citation type="journal article" date="2015" name="Nature">
        <title>rRNA introns, odd ribosomes, and small enigmatic genomes across a large radiation of phyla.</title>
        <authorList>
            <person name="Brown C.T."/>
            <person name="Hug L.A."/>
            <person name="Thomas B.C."/>
            <person name="Sharon I."/>
            <person name="Castelle C.J."/>
            <person name="Singh A."/>
            <person name="Wilkins M.J."/>
            <person name="Williams K.H."/>
            <person name="Banfield J.F."/>
        </authorList>
    </citation>
    <scope>NUCLEOTIDE SEQUENCE [LARGE SCALE GENOMIC DNA]</scope>
</reference>
<evidence type="ECO:0000256" key="2">
    <source>
        <dbReference type="ARBA" id="ARBA00022475"/>
    </source>
</evidence>
<keyword evidence="3" id="KW-0328">Glycosyltransferase</keyword>
<feature type="domain" description="Glycosyltransferase RgtA/B/C/D-like" evidence="9">
    <location>
        <begin position="51"/>
        <end position="202"/>
    </location>
</feature>
<dbReference type="InterPro" id="IPR038731">
    <property type="entry name" value="RgtA/B/C-like"/>
</dbReference>
<keyword evidence="5 8" id="KW-0812">Transmembrane</keyword>
<feature type="transmembrane region" description="Helical" evidence="8">
    <location>
        <begin position="69"/>
        <end position="89"/>
    </location>
</feature>
<dbReference type="Pfam" id="PF13231">
    <property type="entry name" value="PMT_2"/>
    <property type="match status" value="1"/>
</dbReference>
<sequence>MVFVILLLALAWYAYRLGSFPIFADEAIYLHWAQRVGLGEENIFISMFDGKTPLFMWLSALASRVSPDLLFAGRLISVLSLMVVAWFIFGRLTRWLKRWAWLSLVFILASPFIFFHARLSLLDMLMAALVTAAIFAWSNKLSRWRGVLSGILLGLAFWAKPTALVFLPLPLVSWIVLSRNRKQLLAAIISSAVGALMILSLKVSVWFPDLFFRSRDFTVPLSQVLSGSTDHIWLNIKTAVTWLWLYLPWPILLLAVSGAYQGIKAKNALVVNLSLAAAMFTAPVILLGKLLASRYFLPLGLILPVLAAYALRNLQRDQVILAAAVFIGITFTFNQRLQFDPNTAYLASIDSNQYLEEWSSGYGIKEAADFFIDQSQDKKVKVLTEGYFGTLPDGLFVTLHRRFPKNLEIIGVGSTDSDNLKRELATTTADKVYYIGNHHRVGDQFRQSYTLVKSYPKKLTAPPLEVFELK</sequence>
<evidence type="ECO:0000313" key="11">
    <source>
        <dbReference type="Proteomes" id="UP000033860"/>
    </source>
</evidence>
<feature type="transmembrane region" description="Helical" evidence="8">
    <location>
        <begin position="318"/>
        <end position="334"/>
    </location>
</feature>
<gene>
    <name evidence="10" type="ORF">UX85_C0005G0041</name>
</gene>
<name>A0A0G1U3T9_9BACT</name>
<keyword evidence="2" id="KW-1003">Cell membrane</keyword>
<evidence type="ECO:0000313" key="10">
    <source>
        <dbReference type="EMBL" id="KKU61003.1"/>
    </source>
</evidence>
<feature type="transmembrane region" description="Helical" evidence="8">
    <location>
        <begin position="243"/>
        <end position="260"/>
    </location>
</feature>
<proteinExistence type="predicted"/>
<dbReference type="GO" id="GO:0009103">
    <property type="term" value="P:lipopolysaccharide biosynthetic process"/>
    <property type="evidence" value="ECO:0007669"/>
    <property type="project" value="UniProtKB-ARBA"/>
</dbReference>
<organism evidence="10 11">
    <name type="scientific">Candidatus Beckwithbacteria bacterium GW2011_GWB1_47_15</name>
    <dbReference type="NCBI Taxonomy" id="1618371"/>
    <lineage>
        <taxon>Bacteria</taxon>
        <taxon>Candidatus Beckwithiibacteriota</taxon>
    </lineage>
</organism>
<evidence type="ECO:0000256" key="8">
    <source>
        <dbReference type="SAM" id="Phobius"/>
    </source>
</evidence>
<feature type="transmembrane region" description="Helical" evidence="8">
    <location>
        <begin position="150"/>
        <end position="177"/>
    </location>
</feature>
<keyword evidence="4" id="KW-0808">Transferase</keyword>
<evidence type="ECO:0000259" key="9">
    <source>
        <dbReference type="Pfam" id="PF13231"/>
    </source>
</evidence>
<evidence type="ECO:0000256" key="3">
    <source>
        <dbReference type="ARBA" id="ARBA00022676"/>
    </source>
</evidence>
<comment type="subcellular location">
    <subcellularLocation>
        <location evidence="1">Cell membrane</location>
        <topology evidence="1">Multi-pass membrane protein</topology>
    </subcellularLocation>
</comment>
<feature type="transmembrane region" description="Helical" evidence="8">
    <location>
        <begin position="95"/>
        <end position="114"/>
    </location>
</feature>
<dbReference type="PANTHER" id="PTHR33908">
    <property type="entry name" value="MANNOSYLTRANSFERASE YKCB-RELATED"/>
    <property type="match status" value="1"/>
</dbReference>
<dbReference type="Proteomes" id="UP000033860">
    <property type="component" value="Unassembled WGS sequence"/>
</dbReference>